<dbReference type="InterPro" id="IPR050638">
    <property type="entry name" value="AA-Vitamin_Transporters"/>
</dbReference>
<dbReference type="PANTHER" id="PTHR32322">
    <property type="entry name" value="INNER MEMBRANE TRANSPORTER"/>
    <property type="match status" value="1"/>
</dbReference>
<feature type="domain" description="EamA" evidence="7">
    <location>
        <begin position="7"/>
        <end position="141"/>
    </location>
</feature>
<dbReference type="GO" id="GO:0005886">
    <property type="term" value="C:plasma membrane"/>
    <property type="evidence" value="ECO:0007669"/>
    <property type="project" value="UniProtKB-SubCell"/>
</dbReference>
<evidence type="ECO:0000256" key="2">
    <source>
        <dbReference type="ARBA" id="ARBA00022475"/>
    </source>
</evidence>
<keyword evidence="5 6" id="KW-0472">Membrane</keyword>
<accession>A0A1G6BPB2</accession>
<feature type="transmembrane region" description="Helical" evidence="6">
    <location>
        <begin position="269"/>
        <end position="286"/>
    </location>
</feature>
<dbReference type="InterPro" id="IPR037185">
    <property type="entry name" value="EmrE-like"/>
</dbReference>
<name>A0A1G6BPB2_9BACT</name>
<dbReference type="AlphaFoldDB" id="A0A1G6BPB2"/>
<comment type="subcellular location">
    <subcellularLocation>
        <location evidence="1">Cell membrane</location>
        <topology evidence="1">Multi-pass membrane protein</topology>
    </subcellularLocation>
</comment>
<evidence type="ECO:0000256" key="5">
    <source>
        <dbReference type="ARBA" id="ARBA00023136"/>
    </source>
</evidence>
<feature type="transmembrane region" description="Helical" evidence="6">
    <location>
        <begin position="35"/>
        <end position="54"/>
    </location>
</feature>
<keyword evidence="4 6" id="KW-1133">Transmembrane helix</keyword>
<keyword evidence="9" id="KW-1185">Reference proteome</keyword>
<sequence length="292" mass="32033">MDTQRTAYAYGLATVLLWSTVASAFKISLRHVDHVQLLCVSTLVSTLTLFAVLAAQGKLGFLRTLSGRDLWRSALLGLLNPFLYYLILFKAYDLLPAQEAQPLNYTWAITLALLSIPLLGQRITGRDFLAMGVSYLGVLTICTRGDILGLSFADPFGAGLALGSTVIWALYWIFNTRDEMDPVLRLFLNFAFGCLYIIPVTFLVSDPLAVSLPGLLGAAYVGVFEMGITFIFWLKALKLSRTTAQVGNLIYFSPFLSLIFIRVFVGEEILTSTIAGLVLIILGNVIQKRSGA</sequence>
<evidence type="ECO:0000259" key="7">
    <source>
        <dbReference type="Pfam" id="PF00892"/>
    </source>
</evidence>
<evidence type="ECO:0000313" key="9">
    <source>
        <dbReference type="Proteomes" id="UP000198771"/>
    </source>
</evidence>
<dbReference type="EMBL" id="FMXO01000005">
    <property type="protein sequence ID" value="SDB22453.1"/>
    <property type="molecule type" value="Genomic_DNA"/>
</dbReference>
<feature type="domain" description="EamA" evidence="7">
    <location>
        <begin position="156"/>
        <end position="284"/>
    </location>
</feature>
<feature type="transmembrane region" description="Helical" evidence="6">
    <location>
        <begin position="156"/>
        <end position="174"/>
    </location>
</feature>
<dbReference type="RefSeq" id="WP_092118291.1">
    <property type="nucleotide sequence ID" value="NZ_FMXO01000005.1"/>
</dbReference>
<evidence type="ECO:0000313" key="8">
    <source>
        <dbReference type="EMBL" id="SDB22453.1"/>
    </source>
</evidence>
<feature type="transmembrane region" description="Helical" evidence="6">
    <location>
        <begin position="210"/>
        <end position="234"/>
    </location>
</feature>
<feature type="transmembrane region" description="Helical" evidence="6">
    <location>
        <begin position="186"/>
        <end position="204"/>
    </location>
</feature>
<keyword evidence="2" id="KW-1003">Cell membrane</keyword>
<gene>
    <name evidence="8" type="ORF">SAMN05660653_01091</name>
</gene>
<dbReference type="SUPFAM" id="SSF103481">
    <property type="entry name" value="Multidrug resistance efflux transporter EmrE"/>
    <property type="match status" value="2"/>
</dbReference>
<dbReference type="PANTHER" id="PTHR32322:SF18">
    <property type="entry name" value="S-ADENOSYLMETHIONINE_S-ADENOSYLHOMOCYSTEINE TRANSPORTER"/>
    <property type="match status" value="1"/>
</dbReference>
<organism evidence="8 9">
    <name type="scientific">Desulfonatronum thiosulfatophilum</name>
    <dbReference type="NCBI Taxonomy" id="617002"/>
    <lineage>
        <taxon>Bacteria</taxon>
        <taxon>Pseudomonadati</taxon>
        <taxon>Thermodesulfobacteriota</taxon>
        <taxon>Desulfovibrionia</taxon>
        <taxon>Desulfovibrionales</taxon>
        <taxon>Desulfonatronaceae</taxon>
        <taxon>Desulfonatronum</taxon>
    </lineage>
</organism>
<proteinExistence type="predicted"/>
<protein>
    <submittedName>
        <fullName evidence="8">Permease of the drug/metabolite transporter (DMT) superfamily</fullName>
    </submittedName>
</protein>
<evidence type="ECO:0000256" key="3">
    <source>
        <dbReference type="ARBA" id="ARBA00022692"/>
    </source>
</evidence>
<dbReference type="STRING" id="617002.SAMN05660653_01091"/>
<dbReference type="Proteomes" id="UP000198771">
    <property type="component" value="Unassembled WGS sequence"/>
</dbReference>
<feature type="transmembrane region" description="Helical" evidence="6">
    <location>
        <begin position="74"/>
        <end position="92"/>
    </location>
</feature>
<feature type="transmembrane region" description="Helical" evidence="6">
    <location>
        <begin position="7"/>
        <end position="29"/>
    </location>
</feature>
<feature type="transmembrane region" description="Helical" evidence="6">
    <location>
        <begin position="104"/>
        <end position="121"/>
    </location>
</feature>
<feature type="transmembrane region" description="Helical" evidence="6">
    <location>
        <begin position="128"/>
        <end position="150"/>
    </location>
</feature>
<reference evidence="8 9" key="1">
    <citation type="submission" date="2016-10" db="EMBL/GenBank/DDBJ databases">
        <authorList>
            <person name="de Groot N.N."/>
        </authorList>
    </citation>
    <scope>NUCLEOTIDE SEQUENCE [LARGE SCALE GENOMIC DNA]</scope>
    <source>
        <strain evidence="8 9">ASO4-2</strain>
    </source>
</reference>
<dbReference type="OrthoDB" id="5729944at2"/>
<evidence type="ECO:0000256" key="6">
    <source>
        <dbReference type="SAM" id="Phobius"/>
    </source>
</evidence>
<evidence type="ECO:0000256" key="1">
    <source>
        <dbReference type="ARBA" id="ARBA00004651"/>
    </source>
</evidence>
<keyword evidence="3 6" id="KW-0812">Transmembrane</keyword>
<dbReference type="Pfam" id="PF00892">
    <property type="entry name" value="EamA"/>
    <property type="match status" value="2"/>
</dbReference>
<feature type="transmembrane region" description="Helical" evidence="6">
    <location>
        <begin position="246"/>
        <end position="263"/>
    </location>
</feature>
<evidence type="ECO:0000256" key="4">
    <source>
        <dbReference type="ARBA" id="ARBA00022989"/>
    </source>
</evidence>
<dbReference type="InterPro" id="IPR000620">
    <property type="entry name" value="EamA_dom"/>
</dbReference>